<evidence type="ECO:0000256" key="4">
    <source>
        <dbReference type="ARBA" id="ARBA00023163"/>
    </source>
</evidence>
<dbReference type="OrthoDB" id="3422637at2"/>
<keyword evidence="7" id="KW-1185">Reference proteome</keyword>
<evidence type="ECO:0000259" key="5">
    <source>
        <dbReference type="SMART" id="SM00530"/>
    </source>
</evidence>
<dbReference type="SMART" id="SM00530">
    <property type="entry name" value="HTH_XRE"/>
    <property type="match status" value="1"/>
</dbReference>
<protein>
    <recommendedName>
        <fullName evidence="5">HTH cro/C1-type domain-containing protein</fullName>
    </recommendedName>
</protein>
<dbReference type="InterPro" id="IPR001387">
    <property type="entry name" value="Cro/C1-type_HTH"/>
</dbReference>
<dbReference type="InterPro" id="IPR010982">
    <property type="entry name" value="Lambda_DNA-bd_dom_sf"/>
</dbReference>
<dbReference type="InterPro" id="IPR043917">
    <property type="entry name" value="DUF5753"/>
</dbReference>
<keyword evidence="2" id="KW-0805">Transcription regulation</keyword>
<proteinExistence type="inferred from homology"/>
<evidence type="ECO:0000313" key="6">
    <source>
        <dbReference type="EMBL" id="SCE66861.1"/>
    </source>
</evidence>
<accession>A0A1C4U5C1</accession>
<evidence type="ECO:0000313" key="7">
    <source>
        <dbReference type="Proteomes" id="UP000198253"/>
    </source>
</evidence>
<gene>
    <name evidence="6" type="ORF">GA0070618_0027</name>
</gene>
<evidence type="ECO:0000256" key="2">
    <source>
        <dbReference type="ARBA" id="ARBA00023015"/>
    </source>
</evidence>
<dbReference type="InParanoid" id="A0A1C4U5C1"/>
<evidence type="ECO:0000256" key="3">
    <source>
        <dbReference type="ARBA" id="ARBA00023125"/>
    </source>
</evidence>
<feature type="domain" description="HTH cro/C1-type" evidence="5">
    <location>
        <begin position="4"/>
        <end position="59"/>
    </location>
</feature>
<organism evidence="6 7">
    <name type="scientific">Micromonospora echinospora</name>
    <name type="common">Micromonospora purpurea</name>
    <dbReference type="NCBI Taxonomy" id="1877"/>
    <lineage>
        <taxon>Bacteria</taxon>
        <taxon>Bacillati</taxon>
        <taxon>Actinomycetota</taxon>
        <taxon>Actinomycetes</taxon>
        <taxon>Micromonosporales</taxon>
        <taxon>Micromonosporaceae</taxon>
        <taxon>Micromonospora</taxon>
    </lineage>
</organism>
<keyword evidence="4" id="KW-0804">Transcription</keyword>
<dbReference type="Pfam" id="PF13693">
    <property type="entry name" value="HTH_35"/>
    <property type="match status" value="1"/>
</dbReference>
<dbReference type="InterPro" id="IPR038722">
    <property type="entry name" value="Ner_HTH_dom"/>
</dbReference>
<dbReference type="Gene3D" id="1.10.260.40">
    <property type="entry name" value="lambda repressor-like DNA-binding domains"/>
    <property type="match status" value="1"/>
</dbReference>
<reference evidence="7" key="1">
    <citation type="submission" date="2016-06" db="EMBL/GenBank/DDBJ databases">
        <authorList>
            <person name="Varghese N."/>
            <person name="Submissions Spin"/>
        </authorList>
    </citation>
    <scope>NUCLEOTIDE SEQUENCE [LARGE SCALE GENOMIC DNA]</scope>
    <source>
        <strain evidence="7">DSM 43816</strain>
    </source>
</reference>
<dbReference type="AlphaFoldDB" id="A0A1C4U5C1"/>
<dbReference type="Pfam" id="PF19054">
    <property type="entry name" value="DUF5753"/>
    <property type="match status" value="1"/>
</dbReference>
<sequence length="249" mass="27572">MNDVLRTAMRERGETIESLARRVGVDPKTTGRWVSRGATPQPRHRAAVAQTLGREIADLWPDAVRPRQPLWFRPWAEIETKATTLRSFQPSVLPGLLQTEAYAHAVLASGPLVDDEVEGHVAARLARQAAVFDRPRPPLTVFVVDEAALRRGDPEIMHPQLDHLVTMVARATVIVHIVPIRAGFHPGLAGAFVVASFDGRDDVGYLDDQAAGRVTEDVAPLLRTWDTVRAVALPRDQSIELMEAREWLT</sequence>
<dbReference type="Proteomes" id="UP000198253">
    <property type="component" value="Chromosome I"/>
</dbReference>
<comment type="similarity">
    <text evidence="1">Belongs to the ner transcriptional regulatory family.</text>
</comment>
<dbReference type="SUPFAM" id="SSF47413">
    <property type="entry name" value="lambda repressor-like DNA-binding domains"/>
    <property type="match status" value="1"/>
</dbReference>
<evidence type="ECO:0000256" key="1">
    <source>
        <dbReference type="ARBA" id="ARBA00006157"/>
    </source>
</evidence>
<name>A0A1C4U5C1_MICEC</name>
<dbReference type="EMBL" id="LT607413">
    <property type="protein sequence ID" value="SCE66861.1"/>
    <property type="molecule type" value="Genomic_DNA"/>
</dbReference>
<dbReference type="CDD" id="cd00093">
    <property type="entry name" value="HTH_XRE"/>
    <property type="match status" value="1"/>
</dbReference>
<keyword evidence="3" id="KW-0238">DNA-binding</keyword>
<dbReference type="RefSeq" id="WP_088979794.1">
    <property type="nucleotide sequence ID" value="NZ_LT607413.1"/>
</dbReference>
<dbReference type="GO" id="GO:0003677">
    <property type="term" value="F:DNA binding"/>
    <property type="evidence" value="ECO:0007669"/>
    <property type="project" value="UniProtKB-KW"/>
</dbReference>